<evidence type="ECO:0000313" key="3">
    <source>
        <dbReference type="Proteomes" id="UP000244201"/>
    </source>
</evidence>
<keyword evidence="3" id="KW-1185">Reference proteome</keyword>
<accession>A0A2R4T8H7</accession>
<reference evidence="2 3" key="1">
    <citation type="submission" date="2018-01" db="EMBL/GenBank/DDBJ databases">
        <title>Complete genome sequence of Streptomyces lunaelactis MM109T, a Ferroverdin A producer isolated from cave moonmilk deposits.</title>
        <authorList>
            <person name="Naome A."/>
            <person name="Martinet L."/>
            <person name="Maciejewska M."/>
            <person name="Anderssen S."/>
            <person name="Adam D."/>
            <person name="Tenconi E."/>
            <person name="Deflandre B."/>
            <person name="Arguelles-Arias A."/>
            <person name="Calusinska M."/>
            <person name="Copieters W."/>
            <person name="Karim L."/>
            <person name="Hanikenne M."/>
            <person name="Baurain D."/>
            <person name="van Wezel G."/>
            <person name="Smargiasso N."/>
            <person name="de Pauw E."/>
            <person name="Delfosse P."/>
            <person name="Rigali S."/>
        </authorList>
    </citation>
    <scope>NUCLEOTIDE SEQUENCE [LARGE SCALE GENOMIC DNA]</scope>
    <source>
        <strain evidence="2 3">MM109</strain>
    </source>
</reference>
<sequence>MADNRGVTQDSTALGTALRQWRDRTSPQDAGLPVNGVRRAPGLRREELAQLAGLSVDYVVRLERGRATSPSPQVLAALSRALRLSQAERDHLFLLGGQAVPSTGQVSQHVGPGVQRLLDQLRGTPFSVHDAAWNLISWNALWAALIGDPSASRGRERNVAWRHFTHLPTRVSHTPDEEARFETALVSDLRTSSARYPADTELRSLIADLRHESRRFDELWRSHSVGFHTADSKTIHHPELGPVTVDCDTLTVPGSDLRIAVFSAPSGTSTSEQFALLSTIGIQAIAAAAHDAGQ</sequence>
<dbReference type="Proteomes" id="UP000244201">
    <property type="component" value="Chromosome"/>
</dbReference>
<feature type="domain" description="HTH cro/C1-type" evidence="1">
    <location>
        <begin position="38"/>
        <end position="89"/>
    </location>
</feature>
<gene>
    <name evidence="2" type="ORF">SLUN_27460</name>
</gene>
<dbReference type="OrthoDB" id="3542608at2"/>
<dbReference type="PROSITE" id="PS50943">
    <property type="entry name" value="HTH_CROC1"/>
    <property type="match status" value="1"/>
</dbReference>
<organism evidence="2 3">
    <name type="scientific">Streptomyces lunaelactis</name>
    <dbReference type="NCBI Taxonomy" id="1535768"/>
    <lineage>
        <taxon>Bacteria</taxon>
        <taxon>Bacillati</taxon>
        <taxon>Actinomycetota</taxon>
        <taxon>Actinomycetes</taxon>
        <taxon>Kitasatosporales</taxon>
        <taxon>Streptomycetaceae</taxon>
        <taxon>Streptomyces</taxon>
    </lineage>
</organism>
<dbReference type="PANTHER" id="PTHR35010">
    <property type="entry name" value="BLL4672 PROTEIN-RELATED"/>
    <property type="match status" value="1"/>
</dbReference>
<dbReference type="AlphaFoldDB" id="A0A2R4T8H7"/>
<dbReference type="SUPFAM" id="SSF47413">
    <property type="entry name" value="lambda repressor-like DNA-binding domains"/>
    <property type="match status" value="1"/>
</dbReference>
<name>A0A2R4T8H7_9ACTN</name>
<protein>
    <submittedName>
        <fullName evidence="2">Transcriptional regulator</fullName>
    </submittedName>
</protein>
<dbReference type="InterPro" id="IPR001387">
    <property type="entry name" value="Cro/C1-type_HTH"/>
</dbReference>
<evidence type="ECO:0000313" key="2">
    <source>
        <dbReference type="EMBL" id="AVZ75384.1"/>
    </source>
</evidence>
<dbReference type="Pfam" id="PF17765">
    <property type="entry name" value="MLTR_LBD"/>
    <property type="match status" value="1"/>
</dbReference>
<dbReference type="CDD" id="cd00093">
    <property type="entry name" value="HTH_XRE"/>
    <property type="match status" value="1"/>
</dbReference>
<dbReference type="InterPro" id="IPR010982">
    <property type="entry name" value="Lambda_DNA-bd_dom_sf"/>
</dbReference>
<evidence type="ECO:0000259" key="1">
    <source>
        <dbReference type="PROSITE" id="PS50943"/>
    </source>
</evidence>
<proteinExistence type="predicted"/>
<dbReference type="Gene3D" id="1.10.260.40">
    <property type="entry name" value="lambda repressor-like DNA-binding domains"/>
    <property type="match status" value="1"/>
</dbReference>
<dbReference type="GO" id="GO:0003677">
    <property type="term" value="F:DNA binding"/>
    <property type="evidence" value="ECO:0007669"/>
    <property type="project" value="InterPro"/>
</dbReference>
<dbReference type="InterPro" id="IPR041413">
    <property type="entry name" value="MLTR_LBD"/>
</dbReference>
<dbReference type="Pfam" id="PF13560">
    <property type="entry name" value="HTH_31"/>
    <property type="match status" value="1"/>
</dbReference>
<dbReference type="GeneID" id="55658994"/>
<dbReference type="Gene3D" id="3.30.450.180">
    <property type="match status" value="1"/>
</dbReference>
<dbReference type="RefSeq" id="WP_108152680.1">
    <property type="nucleotide sequence ID" value="NZ_CP026304.1"/>
</dbReference>
<dbReference type="EMBL" id="CP026304">
    <property type="protein sequence ID" value="AVZ75384.1"/>
    <property type="molecule type" value="Genomic_DNA"/>
</dbReference>
<dbReference type="PANTHER" id="PTHR35010:SF2">
    <property type="entry name" value="BLL4672 PROTEIN"/>
    <property type="match status" value="1"/>
</dbReference>
<dbReference type="KEGG" id="slk:SLUN_27460"/>
<dbReference type="SMART" id="SM00530">
    <property type="entry name" value="HTH_XRE"/>
    <property type="match status" value="1"/>
</dbReference>